<reference evidence="1 2" key="1">
    <citation type="submission" date="2019-04" db="EMBL/GenBank/DDBJ databases">
        <authorList>
            <person name="Feng G."/>
            <person name="Zhang J."/>
            <person name="Zhu H."/>
        </authorList>
    </citation>
    <scope>NUCLEOTIDE SEQUENCE [LARGE SCALE GENOMIC DNA]</scope>
    <source>
        <strain evidence="1 2">9PBR-1</strain>
    </source>
</reference>
<protein>
    <submittedName>
        <fullName evidence="1">Uncharacterized protein</fullName>
    </submittedName>
</protein>
<dbReference type="EMBL" id="SRMB01000001">
    <property type="protein sequence ID" value="TGE29879.1"/>
    <property type="molecule type" value="Genomic_DNA"/>
</dbReference>
<dbReference type="Proteomes" id="UP000298471">
    <property type="component" value="Unassembled WGS sequence"/>
</dbReference>
<dbReference type="RefSeq" id="WP_135394684.1">
    <property type="nucleotide sequence ID" value="NZ_SRMB01000001.1"/>
</dbReference>
<organism evidence="1 2">
    <name type="scientific">Hymenobacter metallicola</name>
    <dbReference type="NCBI Taxonomy" id="2563114"/>
    <lineage>
        <taxon>Bacteria</taxon>
        <taxon>Pseudomonadati</taxon>
        <taxon>Bacteroidota</taxon>
        <taxon>Cytophagia</taxon>
        <taxon>Cytophagales</taxon>
        <taxon>Hymenobacteraceae</taxon>
        <taxon>Hymenobacter</taxon>
    </lineage>
</organism>
<comment type="caution">
    <text evidence="1">The sequence shown here is derived from an EMBL/GenBank/DDBJ whole genome shotgun (WGS) entry which is preliminary data.</text>
</comment>
<keyword evidence="2" id="KW-1185">Reference proteome</keyword>
<evidence type="ECO:0000313" key="1">
    <source>
        <dbReference type="EMBL" id="TGE29879.1"/>
    </source>
</evidence>
<dbReference type="PROSITE" id="PS51257">
    <property type="entry name" value="PROKAR_LIPOPROTEIN"/>
    <property type="match status" value="1"/>
</dbReference>
<name>A0A4Z0QKU8_9BACT</name>
<accession>A0A4Z0QKU8</accession>
<proteinExistence type="predicted"/>
<dbReference type="OrthoDB" id="9837630at2"/>
<gene>
    <name evidence="1" type="ORF">E5K02_10595</name>
</gene>
<sequence length="190" mass="21259">MKWLLYLSLTALWTGCAEKKPAARQFRFYDFDLIVTIRDAVGGIRERYILANLKPTNRRENSGIGPAVRLGPDTLHLVKYATSSNRQKRIRQLADPRDTTRLALRPGQLDTLYSLTTALFALPPAQNLTPDSLPPPPAAAGDLSATVELNLGPRGNHYKAFVPNTAHHFALHAYLLRLVAQYRRQHPPVT</sequence>
<evidence type="ECO:0000313" key="2">
    <source>
        <dbReference type="Proteomes" id="UP000298471"/>
    </source>
</evidence>
<dbReference type="AlphaFoldDB" id="A0A4Z0QKU8"/>